<dbReference type="AlphaFoldDB" id="A0A7J8WJH3"/>
<comment type="caution">
    <text evidence="1">The sequence shown here is derived from an EMBL/GenBank/DDBJ whole genome shotgun (WGS) entry which is preliminary data.</text>
</comment>
<name>A0A7J8WJH3_GOSAI</name>
<evidence type="ECO:0000313" key="1">
    <source>
        <dbReference type="EMBL" id="MBA0674814.1"/>
    </source>
</evidence>
<dbReference type="Proteomes" id="UP000593577">
    <property type="component" value="Unassembled WGS sequence"/>
</dbReference>
<accession>A0A7J8WJH3</accession>
<organism evidence="1 2">
    <name type="scientific">Gossypium aridum</name>
    <name type="common">American cotton</name>
    <name type="synonym">Erioxylum aridum</name>
    <dbReference type="NCBI Taxonomy" id="34290"/>
    <lineage>
        <taxon>Eukaryota</taxon>
        <taxon>Viridiplantae</taxon>
        <taxon>Streptophyta</taxon>
        <taxon>Embryophyta</taxon>
        <taxon>Tracheophyta</taxon>
        <taxon>Spermatophyta</taxon>
        <taxon>Magnoliopsida</taxon>
        <taxon>eudicotyledons</taxon>
        <taxon>Gunneridae</taxon>
        <taxon>Pentapetalae</taxon>
        <taxon>rosids</taxon>
        <taxon>malvids</taxon>
        <taxon>Malvales</taxon>
        <taxon>Malvaceae</taxon>
        <taxon>Malvoideae</taxon>
        <taxon>Gossypium</taxon>
    </lineage>
</organism>
<proteinExistence type="predicted"/>
<protein>
    <submittedName>
        <fullName evidence="1">Uncharacterized protein</fullName>
    </submittedName>
</protein>
<sequence length="42" mass="4843">MVVKPLKKVVQPRKVLFHYYASLGEDEENVHAGSPLFPKIYN</sequence>
<evidence type="ECO:0000313" key="2">
    <source>
        <dbReference type="Proteomes" id="UP000593577"/>
    </source>
</evidence>
<reference evidence="1 2" key="1">
    <citation type="journal article" date="2019" name="Genome Biol. Evol.">
        <title>Insights into the evolution of the New World diploid cottons (Gossypium, subgenus Houzingenia) based on genome sequencing.</title>
        <authorList>
            <person name="Grover C.E."/>
            <person name="Arick M.A. 2nd"/>
            <person name="Thrash A."/>
            <person name="Conover J.L."/>
            <person name="Sanders W.S."/>
            <person name="Peterson D.G."/>
            <person name="Frelichowski J.E."/>
            <person name="Scheffler J.A."/>
            <person name="Scheffler B.E."/>
            <person name="Wendel J.F."/>
        </authorList>
    </citation>
    <scope>NUCLEOTIDE SEQUENCE [LARGE SCALE GENOMIC DNA]</scope>
    <source>
        <strain evidence="1">185</strain>
        <tissue evidence="1">Leaf</tissue>
    </source>
</reference>
<gene>
    <name evidence="1" type="ORF">Goari_016389</name>
</gene>
<keyword evidence="2" id="KW-1185">Reference proteome</keyword>
<dbReference type="EMBL" id="JABFAA010000001">
    <property type="protein sequence ID" value="MBA0674814.1"/>
    <property type="molecule type" value="Genomic_DNA"/>
</dbReference>